<dbReference type="Proteomes" id="UP001060170">
    <property type="component" value="Chromosome 16"/>
</dbReference>
<sequence length="1484" mass="166892">MGVSKFFRWMSERYPYVLQLVEENRIPQFDNLYLDMNGIIHHCSHPNEGSAHFRITDQDIYLAIFSYLEHLFALAKPQKVFFLAVDGVAPRAKMNQQRSRRFKTAKENQELIEKAIRKGEKLPDTTGFDSNCITPGTAFMARLSEQLKYFINKKVSEDSAWQSVQVIFSGHDVPGEGEHKIMEYIRLSKAQEDYNPNIRHCVYGLDADLIMLALLSHDPHFCLLREEVKFSSQKSSSKGLENQKFYLLHISLVRDYLDWEFASLKTIKSLEYDLERIIDDFILLCIFVGNDFLPHLPNLHINEGALGLLFDIYKKVLPEAGGYLNEFGTLHVERLQLILNELNLHERENFEHICADSSWIESKRSAHGKNKKKTTNNQLILSESQRTLLGQIEEFVRTNLHSPNKFDATLSLPASYPAKDRKFLRDIAVELSLFISFDEFNENDEPLITLAFDPEQQSMGYDPTINSVQDMLEDFQLSNQSTQPGLDRSLDFQVDKVFHKYTQAVQEPEWNEEDFDKEQEKKFQNALSKWKSQYYSEKMNLDFNDPEQVHKLAYAYAEGLQWVLHYYYDGVASWSWFYPYHYSPMISDLSNVASYKFSYNLGKPFKPFEQLMGVLPELSSAHVPPAFRELMINSESPIVDLYPREFETDLNGKKFDWEAIVKIPFIDQDRLLKAMKAHGHKLLDEERRRNEFGPTWQFRYNPETSMTYPSSLQGFFPDFHNCHSDMTVYDLPTIQGLRLIKGLCKGVLLGKDTVAGFPSLHNLPHTGTLRFHGIKVHQSESKGETIVIDVQNLYEGTKVEDLANTLLGSRVYVAYPFLREAKVTGISDNLFRYDIDPNSKRCRATPHEDRALTNWQRNADGIEYELSKKCGLVIGDVDVIVHAKPIKGLQRMDDGALVKEYESRDCDYALQTVVLKVSSVDPRFMEQSAKSIIEEFPEGSKVFFLGSLLYGAPGQIIGHSKDKLDLRIMSFPTDKEENFAFRSALRAEGGTKPYVPSHVLCRRIGISGLTLSKLTSSIMIMERSGSDNKTNIGLSIKFEAKSQKVLGYTQKTDSGWEYSFEAVKLIEEYIARFPEIIDTIESRGSDILRAHEIFPDSPEARLGELKSWIKSKGVRDFERVGLENDSLDRKMISEFEIIVSRFLSERTPENVKQAIIRGVPRKAILKPSHAEEILGKQSFDLADRVTMVSDRGTVPISSKGVVVGINDKLIDVVFDNPFIGGTSLSNRCEMYRGVSISPSTILNLTTPQFCQSITGGVPREKGGRAQPHVAVQSNETSHVSGTHQQQPAYKGRWQTNAVVATSGSPRGGQPVATSNGRGGPPTRGRGGWAPEVLSRNTTTQPTFRSNVEGPEPSTMRVNPNTGPTWRGGGQRNGNETVHRGGRGGIHRGPTTERIVLQRPPPPSVAPVAPPPPPTLAPERDNPSGRGRGSGAPASRGGTGGPGRGGAGGPVRGAHNGHTTTNNGRGGRGNPGYRGRGSRGADRGA</sequence>
<accession>A0ACC0DSG9</accession>
<protein>
    <submittedName>
        <fullName evidence="1">Uncharacterized protein</fullName>
    </submittedName>
</protein>
<reference evidence="2" key="2">
    <citation type="journal article" date="2018" name="Mol. Plant Microbe Interact.">
        <title>Genome sequence resources for the wheat stripe rust pathogen (Puccinia striiformis f. sp. tritici) and the barley stripe rust pathogen (Puccinia striiformis f. sp. hordei).</title>
        <authorList>
            <person name="Xia C."/>
            <person name="Wang M."/>
            <person name="Yin C."/>
            <person name="Cornejo O.E."/>
            <person name="Hulbert S.H."/>
            <person name="Chen X."/>
        </authorList>
    </citation>
    <scope>NUCLEOTIDE SEQUENCE [LARGE SCALE GENOMIC DNA]</scope>
    <source>
        <strain evidence="2">93-210</strain>
    </source>
</reference>
<keyword evidence="2" id="KW-1185">Reference proteome</keyword>
<comment type="caution">
    <text evidence="1">The sequence shown here is derived from an EMBL/GenBank/DDBJ whole genome shotgun (WGS) entry which is preliminary data.</text>
</comment>
<name>A0ACC0DSG9_9BASI</name>
<evidence type="ECO:0000313" key="2">
    <source>
        <dbReference type="Proteomes" id="UP001060170"/>
    </source>
</evidence>
<reference evidence="1 2" key="3">
    <citation type="journal article" date="2022" name="Microbiol. Spectr.">
        <title>Folding features and dynamics of 3D genome architecture in plant fungal pathogens.</title>
        <authorList>
            <person name="Xia C."/>
        </authorList>
    </citation>
    <scope>NUCLEOTIDE SEQUENCE [LARGE SCALE GENOMIC DNA]</scope>
    <source>
        <strain evidence="1 2">93-210</strain>
    </source>
</reference>
<organism evidence="1 2">
    <name type="scientific">Puccinia striiformis f. sp. tritici</name>
    <dbReference type="NCBI Taxonomy" id="168172"/>
    <lineage>
        <taxon>Eukaryota</taxon>
        <taxon>Fungi</taxon>
        <taxon>Dikarya</taxon>
        <taxon>Basidiomycota</taxon>
        <taxon>Pucciniomycotina</taxon>
        <taxon>Pucciniomycetes</taxon>
        <taxon>Pucciniales</taxon>
        <taxon>Pucciniaceae</taxon>
        <taxon>Puccinia</taxon>
    </lineage>
</organism>
<reference evidence="2" key="1">
    <citation type="journal article" date="2018" name="BMC Genomics">
        <title>Genomic insights into host adaptation between the wheat stripe rust pathogen (Puccinia striiformis f. sp. tritici) and the barley stripe rust pathogen (Puccinia striiformis f. sp. hordei).</title>
        <authorList>
            <person name="Xia C."/>
            <person name="Wang M."/>
            <person name="Yin C."/>
            <person name="Cornejo O.E."/>
            <person name="Hulbert S.H."/>
            <person name="Chen X."/>
        </authorList>
    </citation>
    <scope>NUCLEOTIDE SEQUENCE [LARGE SCALE GENOMIC DNA]</scope>
    <source>
        <strain evidence="2">93-210</strain>
    </source>
</reference>
<proteinExistence type="predicted"/>
<dbReference type="EMBL" id="CM045880">
    <property type="protein sequence ID" value="KAI7938422.1"/>
    <property type="molecule type" value="Genomic_DNA"/>
</dbReference>
<evidence type="ECO:0000313" key="1">
    <source>
        <dbReference type="EMBL" id="KAI7938422.1"/>
    </source>
</evidence>
<gene>
    <name evidence="1" type="ORF">MJO28_015342</name>
</gene>